<reference evidence="1" key="1">
    <citation type="journal article" date="2023" name="Science">
        <title>Genome structures resolve the early diversification of teleost fishes.</title>
        <authorList>
            <person name="Parey E."/>
            <person name="Louis A."/>
            <person name="Montfort J."/>
            <person name="Bouchez O."/>
            <person name="Roques C."/>
            <person name="Iampietro C."/>
            <person name="Lluch J."/>
            <person name="Castinel A."/>
            <person name="Donnadieu C."/>
            <person name="Desvignes T."/>
            <person name="Floi Bucao C."/>
            <person name="Jouanno E."/>
            <person name="Wen M."/>
            <person name="Mejri S."/>
            <person name="Dirks R."/>
            <person name="Jansen H."/>
            <person name="Henkel C."/>
            <person name="Chen W.J."/>
            <person name="Zahm M."/>
            <person name="Cabau C."/>
            <person name="Klopp C."/>
            <person name="Thompson A.W."/>
            <person name="Robinson-Rechavi M."/>
            <person name="Braasch I."/>
            <person name="Lecointre G."/>
            <person name="Bobe J."/>
            <person name="Postlethwait J.H."/>
            <person name="Berthelot C."/>
            <person name="Roest Crollius H."/>
            <person name="Guiguen Y."/>
        </authorList>
    </citation>
    <scope>NUCLEOTIDE SEQUENCE</scope>
    <source>
        <strain evidence="1">WJC10195</strain>
    </source>
</reference>
<gene>
    <name evidence="1" type="ORF">SKAU_G00072170</name>
</gene>
<name>A0A9Q1JBU8_SYNKA</name>
<proteinExistence type="predicted"/>
<comment type="caution">
    <text evidence="1">The sequence shown here is derived from an EMBL/GenBank/DDBJ whole genome shotgun (WGS) entry which is preliminary data.</text>
</comment>
<evidence type="ECO:0000313" key="1">
    <source>
        <dbReference type="EMBL" id="KAJ8376637.1"/>
    </source>
</evidence>
<organism evidence="1 2">
    <name type="scientific">Synaphobranchus kaupii</name>
    <name type="common">Kaup's arrowtooth eel</name>
    <dbReference type="NCBI Taxonomy" id="118154"/>
    <lineage>
        <taxon>Eukaryota</taxon>
        <taxon>Metazoa</taxon>
        <taxon>Chordata</taxon>
        <taxon>Craniata</taxon>
        <taxon>Vertebrata</taxon>
        <taxon>Euteleostomi</taxon>
        <taxon>Actinopterygii</taxon>
        <taxon>Neopterygii</taxon>
        <taxon>Teleostei</taxon>
        <taxon>Anguilliformes</taxon>
        <taxon>Synaphobranchidae</taxon>
        <taxon>Synaphobranchus</taxon>
    </lineage>
</organism>
<evidence type="ECO:0000313" key="2">
    <source>
        <dbReference type="Proteomes" id="UP001152622"/>
    </source>
</evidence>
<accession>A0A9Q1JBU8</accession>
<dbReference type="AlphaFoldDB" id="A0A9Q1JBU8"/>
<dbReference type="Proteomes" id="UP001152622">
    <property type="component" value="Chromosome 2"/>
</dbReference>
<keyword evidence="2" id="KW-1185">Reference proteome</keyword>
<sequence>MNRYEDVPGGVRPPITGLYGEPGVLEEFQGLPECLSSSSSWYGTKSMILLENCGVSVSRHDDELRCP</sequence>
<protein>
    <submittedName>
        <fullName evidence="1">Uncharacterized protein</fullName>
    </submittedName>
</protein>
<dbReference type="EMBL" id="JAINUF010000002">
    <property type="protein sequence ID" value="KAJ8376637.1"/>
    <property type="molecule type" value="Genomic_DNA"/>
</dbReference>